<feature type="region of interest" description="Disordered" evidence="6">
    <location>
        <begin position="279"/>
        <end position="301"/>
    </location>
</feature>
<keyword evidence="5" id="KW-0067">ATP-binding</keyword>
<dbReference type="OrthoDB" id="5575at2759"/>
<feature type="domain" description="Helicase ATP-binding" evidence="7">
    <location>
        <begin position="383"/>
        <end position="566"/>
    </location>
</feature>
<dbReference type="Gene3D" id="1.10.3380.10">
    <property type="entry name" value="Sec63 N-terminal domain-like domain"/>
    <property type="match status" value="2"/>
</dbReference>
<dbReference type="InterPro" id="IPR035892">
    <property type="entry name" value="C2_domain_sf"/>
</dbReference>
<dbReference type="InterPro" id="IPR036390">
    <property type="entry name" value="WH_DNA-bd_sf"/>
</dbReference>
<gene>
    <name evidence="9" type="ORF">G210_2226</name>
</gene>
<dbReference type="SUPFAM" id="SSF81296">
    <property type="entry name" value="E set domains"/>
    <property type="match status" value="1"/>
</dbReference>
<keyword evidence="3" id="KW-0378">Hydrolase</keyword>
<dbReference type="FunFam" id="3.40.50.300:FF:000102">
    <property type="entry name" value="RNA helicase, activating signal cointegrator 1"/>
    <property type="match status" value="1"/>
</dbReference>
<dbReference type="GO" id="GO:0016787">
    <property type="term" value="F:hydrolase activity"/>
    <property type="evidence" value="ECO:0007669"/>
    <property type="project" value="UniProtKB-KW"/>
</dbReference>
<dbReference type="Pfam" id="PF02889">
    <property type="entry name" value="Sec63"/>
    <property type="match status" value="2"/>
</dbReference>
<reference evidence="9 10" key="1">
    <citation type="submission" date="2013-02" db="EMBL/GenBank/DDBJ databases">
        <title>Genome sequence of Candida maltosa Xu316, a potential industrial strain for xylitol and ethanol production.</title>
        <authorList>
            <person name="Yu J."/>
            <person name="Wang Q."/>
            <person name="Geng X."/>
            <person name="Bao W."/>
            <person name="He P."/>
            <person name="Cai J."/>
        </authorList>
    </citation>
    <scope>NUCLEOTIDE SEQUENCE [LARGE SCALE GENOMIC DNA]</scope>
    <source>
        <strain evidence="10">Xu316</strain>
    </source>
</reference>
<dbReference type="GO" id="GO:0004386">
    <property type="term" value="F:helicase activity"/>
    <property type="evidence" value="ECO:0007669"/>
    <property type="project" value="UniProtKB-KW"/>
</dbReference>
<organism evidence="9 10">
    <name type="scientific">Candida maltosa (strain Xu316)</name>
    <name type="common">Yeast</name>
    <dbReference type="NCBI Taxonomy" id="1245528"/>
    <lineage>
        <taxon>Eukaryota</taxon>
        <taxon>Fungi</taxon>
        <taxon>Dikarya</taxon>
        <taxon>Ascomycota</taxon>
        <taxon>Saccharomycotina</taxon>
        <taxon>Pichiomycetes</taxon>
        <taxon>Debaryomycetaceae</taxon>
        <taxon>Candida/Lodderomyces clade</taxon>
        <taxon>Candida</taxon>
    </lineage>
</organism>
<dbReference type="Gene3D" id="1.10.10.10">
    <property type="entry name" value="Winged helix-like DNA-binding domain superfamily/Winged helix DNA-binding domain"/>
    <property type="match status" value="2"/>
</dbReference>
<dbReference type="Pfam" id="PF18149">
    <property type="entry name" value="Helicase_PWI"/>
    <property type="match status" value="1"/>
</dbReference>
<dbReference type="PANTHER" id="PTHR47961:SF4">
    <property type="entry name" value="ACTIVATING SIGNAL COINTEGRATOR 1 COMPLEX SUBUNIT 3"/>
    <property type="match status" value="1"/>
</dbReference>
<dbReference type="Gene3D" id="2.60.40.150">
    <property type="entry name" value="C2 domain"/>
    <property type="match status" value="2"/>
</dbReference>
<dbReference type="FunFam" id="3.40.50.300:FF:000062">
    <property type="entry name" value="U5 small nuclear ribonucleoprotein helicase"/>
    <property type="match status" value="1"/>
</dbReference>
<feature type="domain" description="Helicase ATP-binding" evidence="7">
    <location>
        <begin position="1219"/>
        <end position="1391"/>
    </location>
</feature>
<dbReference type="Pfam" id="PF23445">
    <property type="entry name" value="WHD_SNRNP200"/>
    <property type="match status" value="2"/>
</dbReference>
<feature type="region of interest" description="Disordered" evidence="6">
    <location>
        <begin position="159"/>
        <end position="180"/>
    </location>
</feature>
<dbReference type="InterPro" id="IPR004179">
    <property type="entry name" value="Sec63-dom"/>
</dbReference>
<dbReference type="InterPro" id="IPR050474">
    <property type="entry name" value="Hel308_SKI2-like"/>
</dbReference>
<dbReference type="Pfam" id="PF00271">
    <property type="entry name" value="Helicase_C"/>
    <property type="match status" value="1"/>
</dbReference>
<feature type="compositionally biased region" description="Acidic residues" evidence="6">
    <location>
        <begin position="159"/>
        <end position="175"/>
    </location>
</feature>
<dbReference type="InterPro" id="IPR027417">
    <property type="entry name" value="P-loop_NTPase"/>
</dbReference>
<evidence type="ECO:0000313" key="10">
    <source>
        <dbReference type="Proteomes" id="UP000011777"/>
    </source>
</evidence>
<keyword evidence="2" id="KW-0547">Nucleotide-binding</keyword>
<evidence type="ECO:0000256" key="2">
    <source>
        <dbReference type="ARBA" id="ARBA00022741"/>
    </source>
</evidence>
<dbReference type="SMART" id="SM00973">
    <property type="entry name" value="Sec63"/>
    <property type="match status" value="2"/>
</dbReference>
<sequence length="1988" mass="227237">MSSQVIRQRKNGRVEEETPAMSVAGKLSVKDMGSNYRPEKAPKPTEKRDSEQTNDQAFEIFMTKIRGYLPDSSHEVIISASEVGSEELANPDLSVPEKRKELENLLNVEINDTDLNDLISLANSISVHNLESEEKEDDVVAVEFESSDDEQNEIAQEIDVEEDDDEEQQQEDDEIVPSVSSTQSVYDWEWLSQLPDISEYSSRIFDLLSNSELNSRQLDNDLNELLDYEYSDVVIKCIENRWRIVFTKKMTTDDKDTVIKEMEELELFSLIPELFKKRSHNDDNDAEEGETKRHKKSKGVPQKISLEKIIFSTSVENTKVTLPEGTYQENKKSYDIITVPPPVQPEISENEILPTSVLPTWAQEAFPSNETTTFNRIQSKIYPQAFETDNNLLICAPTGAGKTNVAMLTILRTIGNFRKNDHIQLKNFKIVYIAPLKALVQEQMREFQRRLTASYGVVVNELTGDSSLTKQQILETQIIVTTPEKWDIITRKDPEYVKLVKLVIIDEIHLLHDERGPVLESIVSRIVRKNEQSSNDDDVRIVGLSATLPNYQDVAKFTRVEPDGLFYFDSSYRPCPLQQEFVGVKETKAIKKIAAMNEACFDRMQKSLAGGHQLIIFVHSRKETHTTAKYLLSKLESEIIDHEGTKEILRQESELVSNSKLKEILAGGFGIHHAGLNKKDRSSVEDLFAQGHLRVLVSTATLAWGVNLPAHTVIIKGTETYSPETGTWVQLSPQDILQMLGRAGRPRYDKNGEGIIITSQDEIQYYLAILNQQLPIESQLIHKLVDNVNAEIVSGSITTIEEGIEWLGYSYFFVRMLQSPSLYGVEADYDFKNDPTLYNRRADLIYTALLLLHENKLIVYDPPSGSVKSTELGRIASYFYINYETINLYGKMLKPWHNDIEVLRVFANSGEFKYIPVRQEERFEISKLMEKCPIPIKEAPNEPVAKINILLQTYISRLSLEGYALISDMIYITQSAGRLLRALYEIALLSKWSSLAKTILNLSKMVEQRMWLNNSPLRQFGNLVPDTVIKATEMSHLPWTKYFQLSAEELAEALNLRGNAKLTKEYIESFPRIFIQYDVHPIDNRFLRVQVEATPSWNWVPSVQKYQELFHVFLEDCNGNKLLHHEQLAVKKHNVNKPHIIEFFVSLEEPVEPNYMLSVVSDKWIQCSWKSPIVLKDLIIPKSTTFFLDNSSVELVSTEEFGDVFPFTHFNKLQSACFDSIYKSDENVFVGSPKGDGKTVLAELAIIKHWNDNGGRVVYINPCQQIIDKLYKKWTNSLSSFEKEINKLTGVGKDDLSIINGSHLILATPEQFDTVSKRWKTRKSFRSIDLIIPDDLHLIGSNVTYEMLLSRIHMMTSQWEDYSLRVVGLSSPILNCRDVADWLGISKSEIYNFPSQSRQNTINEIKLTVDDQDNHVKMFKELSKLNTGLKKSVVFCSTYKKAVELAQLTMQRMESEDWRKVDLLKLNKYISKVQDPVLKELLAKGIALYYTGMSRVDQLIVERLFELNSLGVLYCTKDTCQFAPSGDNVMIVGTSYYEGYEHRYIDYTLNEIFEMIGCCHNDGTVHIYTSQQMVDFYGGFIDLGLPVESLLPNALHEFFINGIGNGIIRERQNCIDLLTFTFFYKRLLKNASFYDLKEVSNNAVSEYLSDVIENVLEDLIKEEFVEESEETFQPLNKLVITTHYGSTYETITKLGNLTNKSKLKDIFEAVTSASEFGELVMREGEETILTKLQNKLPIKSSGDDYDSPYFKAFILVQAHISRVNLPFDLKQDQQFVLSKILTIINACIDVLSSNGYLNALVAMDLSQMIVQAVWGSDNPLKQIPQFNKEILARCVEHKVETVYDIMSLEDDERDQILQLDDNELNEVAGFVNQFPNVEIKYELTGDVITNESKKLTVIIDRDEEMESLEVVKNSNYPITKEESWWIVIGDSNSRVLFGVKKVNIDKESQSFDIDFSIPNSGKHDLTIYLVCDSYLDADKEMSLVVDVK</sequence>
<evidence type="ECO:0000256" key="5">
    <source>
        <dbReference type="ARBA" id="ARBA00022840"/>
    </source>
</evidence>
<dbReference type="STRING" id="1245528.M3J5W3"/>
<dbReference type="Proteomes" id="UP000011777">
    <property type="component" value="Unassembled WGS sequence"/>
</dbReference>
<feature type="domain" description="Helicase C-terminal" evidence="8">
    <location>
        <begin position="576"/>
        <end position="804"/>
    </location>
</feature>
<dbReference type="PROSITE" id="PS51192">
    <property type="entry name" value="HELICASE_ATP_BIND_1"/>
    <property type="match status" value="2"/>
</dbReference>
<protein>
    <submittedName>
        <fullName evidence="9">Pre-mRNA-splicing helicase, putative</fullName>
    </submittedName>
</protein>
<accession>M3J5W3</accession>
<evidence type="ECO:0000313" key="9">
    <source>
        <dbReference type="EMBL" id="EMG47453.1"/>
    </source>
</evidence>
<keyword evidence="10" id="KW-1185">Reference proteome</keyword>
<dbReference type="GO" id="GO:0006397">
    <property type="term" value="P:mRNA processing"/>
    <property type="evidence" value="ECO:0007669"/>
    <property type="project" value="UniProtKB-ARBA"/>
</dbReference>
<evidence type="ECO:0000259" key="8">
    <source>
        <dbReference type="PROSITE" id="PS51194"/>
    </source>
</evidence>
<dbReference type="eggNOG" id="KOG0951">
    <property type="taxonomic scope" value="Eukaryota"/>
</dbReference>
<dbReference type="PANTHER" id="PTHR47961">
    <property type="entry name" value="DNA POLYMERASE THETA, PUTATIVE (AFU_ORTHOLOGUE AFUA_1G05260)-RELATED"/>
    <property type="match status" value="1"/>
</dbReference>
<dbReference type="Gene3D" id="3.40.50.300">
    <property type="entry name" value="P-loop containing nucleotide triphosphate hydrolases"/>
    <property type="match status" value="4"/>
</dbReference>
<feature type="compositionally biased region" description="Basic and acidic residues" evidence="6">
    <location>
        <begin position="37"/>
        <end position="51"/>
    </location>
</feature>
<dbReference type="SMART" id="SM00490">
    <property type="entry name" value="HELICc"/>
    <property type="match status" value="1"/>
</dbReference>
<dbReference type="InterPro" id="IPR014001">
    <property type="entry name" value="Helicase_ATP-bd"/>
</dbReference>
<evidence type="ECO:0000256" key="1">
    <source>
        <dbReference type="ARBA" id="ARBA00022737"/>
    </source>
</evidence>
<evidence type="ECO:0000256" key="6">
    <source>
        <dbReference type="SAM" id="MobiDB-lite"/>
    </source>
</evidence>
<dbReference type="PIRSF" id="PIRSF039073">
    <property type="entry name" value="BRR2"/>
    <property type="match status" value="1"/>
</dbReference>
<dbReference type="InterPro" id="IPR001650">
    <property type="entry name" value="Helicase_C-like"/>
</dbReference>
<dbReference type="InterPro" id="IPR014756">
    <property type="entry name" value="Ig_E-set"/>
</dbReference>
<proteinExistence type="predicted"/>
<dbReference type="PROSITE" id="PS51194">
    <property type="entry name" value="HELICASE_CTER"/>
    <property type="match status" value="1"/>
</dbReference>
<dbReference type="OMA" id="MNPKEFN"/>
<dbReference type="GO" id="GO:0003676">
    <property type="term" value="F:nucleic acid binding"/>
    <property type="evidence" value="ECO:0007669"/>
    <property type="project" value="InterPro"/>
</dbReference>
<dbReference type="InterPro" id="IPR057842">
    <property type="entry name" value="WH_MER3"/>
</dbReference>
<evidence type="ECO:0000256" key="3">
    <source>
        <dbReference type="ARBA" id="ARBA00022801"/>
    </source>
</evidence>
<dbReference type="FunFam" id="1.10.3380.10:FF:000001">
    <property type="entry name" value="U5 small nuclear ribonucleoprotein helicase"/>
    <property type="match status" value="1"/>
</dbReference>
<keyword evidence="1" id="KW-0677">Repeat</keyword>
<dbReference type="GO" id="GO:0005524">
    <property type="term" value="F:ATP binding"/>
    <property type="evidence" value="ECO:0007669"/>
    <property type="project" value="UniProtKB-KW"/>
</dbReference>
<dbReference type="InterPro" id="IPR036388">
    <property type="entry name" value="WH-like_DNA-bd_sf"/>
</dbReference>
<dbReference type="SUPFAM" id="SSF46785">
    <property type="entry name" value="Winged helix' DNA-binding domain"/>
    <property type="match status" value="1"/>
</dbReference>
<evidence type="ECO:0000256" key="4">
    <source>
        <dbReference type="ARBA" id="ARBA00022806"/>
    </source>
</evidence>
<dbReference type="SMART" id="SM00487">
    <property type="entry name" value="DEXDc"/>
    <property type="match status" value="2"/>
</dbReference>
<dbReference type="SUPFAM" id="SSF52540">
    <property type="entry name" value="P-loop containing nucleoside triphosphate hydrolases"/>
    <property type="match status" value="3"/>
</dbReference>
<comment type="caution">
    <text evidence="9">The sequence shown here is derived from an EMBL/GenBank/DDBJ whole genome shotgun (WGS) entry which is preliminary data.</text>
</comment>
<dbReference type="FunFam" id="1.10.150.20:FF:000013">
    <property type="entry name" value="U5 small nuclear ribonucleoprotein kDa helicase"/>
    <property type="match status" value="1"/>
</dbReference>
<dbReference type="Pfam" id="PF00270">
    <property type="entry name" value="DEAD"/>
    <property type="match status" value="2"/>
</dbReference>
<evidence type="ECO:0000259" key="7">
    <source>
        <dbReference type="PROSITE" id="PS51192"/>
    </source>
</evidence>
<keyword evidence="4 9" id="KW-0347">Helicase</keyword>
<dbReference type="EMBL" id="AOGT01001572">
    <property type="protein sequence ID" value="EMG47453.1"/>
    <property type="molecule type" value="Genomic_DNA"/>
</dbReference>
<name>M3J5W3_CANMX</name>
<dbReference type="CDD" id="cd18795">
    <property type="entry name" value="SF2_C_Ski2"/>
    <property type="match status" value="1"/>
</dbReference>
<dbReference type="SUPFAM" id="SSF158702">
    <property type="entry name" value="Sec63 N-terminal domain-like"/>
    <property type="match status" value="2"/>
</dbReference>
<dbReference type="Gene3D" id="1.10.150.20">
    <property type="entry name" value="5' to 3' exonuclease, C-terminal subdomain"/>
    <property type="match status" value="2"/>
</dbReference>
<dbReference type="InterPro" id="IPR011545">
    <property type="entry name" value="DEAD/DEAH_box_helicase_dom"/>
</dbReference>
<feature type="region of interest" description="Disordered" evidence="6">
    <location>
        <begin position="1"/>
        <end position="55"/>
    </location>
</feature>
<dbReference type="GO" id="GO:0005634">
    <property type="term" value="C:nucleus"/>
    <property type="evidence" value="ECO:0007669"/>
    <property type="project" value="TreeGrafter"/>
</dbReference>
<dbReference type="FunFam" id="1.10.10.10:FF:000024">
    <property type="entry name" value="U5 small nuclear ribonucleoprotein helicase"/>
    <property type="match status" value="1"/>
</dbReference>
<dbReference type="HOGENOM" id="CLU_000335_1_0_1"/>
<dbReference type="InterPro" id="IPR041094">
    <property type="entry name" value="Brr2_helicase_PWI"/>
</dbReference>